<accession>A0ABS2AA88</accession>
<dbReference type="RefSeq" id="WP_203376806.1">
    <property type="nucleotide sequence ID" value="NZ_JAENHP010000004.1"/>
</dbReference>
<evidence type="ECO:0000256" key="1">
    <source>
        <dbReference type="SAM" id="MobiDB-lite"/>
    </source>
</evidence>
<organism evidence="2 3">
    <name type="scientific">Paractinoplanes ovalisporus</name>
    <dbReference type="NCBI Taxonomy" id="2810368"/>
    <lineage>
        <taxon>Bacteria</taxon>
        <taxon>Bacillati</taxon>
        <taxon>Actinomycetota</taxon>
        <taxon>Actinomycetes</taxon>
        <taxon>Micromonosporales</taxon>
        <taxon>Micromonosporaceae</taxon>
        <taxon>Paractinoplanes</taxon>
    </lineage>
</organism>
<comment type="caution">
    <text evidence="2">The sequence shown here is derived from an EMBL/GenBank/DDBJ whole genome shotgun (WGS) entry which is preliminary data.</text>
</comment>
<dbReference type="EMBL" id="JAENHP010000004">
    <property type="protein sequence ID" value="MBM2616756.1"/>
    <property type="molecule type" value="Genomic_DNA"/>
</dbReference>
<evidence type="ECO:0000313" key="3">
    <source>
        <dbReference type="Proteomes" id="UP000632138"/>
    </source>
</evidence>
<feature type="compositionally biased region" description="Basic and acidic residues" evidence="1">
    <location>
        <begin position="46"/>
        <end position="60"/>
    </location>
</feature>
<gene>
    <name evidence="2" type="ORF">JIG36_14430</name>
</gene>
<sequence>MTYPQNVDLETPTEDAVEQSTEAFRDYEDEAQNPPELSVETPEWDAQDRSEVVHGDDEYR</sequence>
<protein>
    <submittedName>
        <fullName evidence="2">Uncharacterized protein</fullName>
    </submittedName>
</protein>
<feature type="region of interest" description="Disordered" evidence="1">
    <location>
        <begin position="1"/>
        <end position="60"/>
    </location>
</feature>
<evidence type="ECO:0000313" key="2">
    <source>
        <dbReference type="EMBL" id="MBM2616756.1"/>
    </source>
</evidence>
<reference evidence="2 3" key="1">
    <citation type="submission" date="2021-01" db="EMBL/GenBank/DDBJ databases">
        <title>Actinoplanes sp. nov. LDG1-06 isolated from lichen.</title>
        <authorList>
            <person name="Saeng-In P."/>
            <person name="Phongsopitanun W."/>
            <person name="Kanchanasin P."/>
            <person name="Yuki M."/>
            <person name="Kudo T."/>
            <person name="Ohkuma M."/>
            <person name="Tanasupawat S."/>
        </authorList>
    </citation>
    <scope>NUCLEOTIDE SEQUENCE [LARGE SCALE GENOMIC DNA]</scope>
    <source>
        <strain evidence="2 3">LDG1-06</strain>
    </source>
</reference>
<keyword evidence="3" id="KW-1185">Reference proteome</keyword>
<name>A0ABS2AA88_9ACTN</name>
<dbReference type="Proteomes" id="UP000632138">
    <property type="component" value="Unassembled WGS sequence"/>
</dbReference>
<proteinExistence type="predicted"/>